<proteinExistence type="predicted"/>
<evidence type="ECO:0000313" key="3">
    <source>
        <dbReference type="Proteomes" id="UP000250043"/>
    </source>
</evidence>
<gene>
    <name evidence="2" type="ORF">OBBRIDRAFT_804192</name>
</gene>
<accession>A0A8E2B0T5</accession>
<keyword evidence="3" id="KW-1185">Reference proteome</keyword>
<reference evidence="2 3" key="1">
    <citation type="submission" date="2016-07" db="EMBL/GenBank/DDBJ databases">
        <title>Draft genome of the white-rot fungus Obba rivulosa 3A-2.</title>
        <authorList>
            <consortium name="DOE Joint Genome Institute"/>
            <person name="Miettinen O."/>
            <person name="Riley R."/>
            <person name="Acob R."/>
            <person name="Barry K."/>
            <person name="Cullen D."/>
            <person name="De Vries R."/>
            <person name="Hainaut M."/>
            <person name="Hatakka A."/>
            <person name="Henrissat B."/>
            <person name="Hilden K."/>
            <person name="Kuo R."/>
            <person name="Labutti K."/>
            <person name="Lipzen A."/>
            <person name="Makela M.R."/>
            <person name="Sandor L."/>
            <person name="Spatafora J.W."/>
            <person name="Grigoriev I.V."/>
            <person name="Hibbett D.S."/>
        </authorList>
    </citation>
    <scope>NUCLEOTIDE SEQUENCE [LARGE SCALE GENOMIC DNA]</scope>
    <source>
        <strain evidence="2 3">3A-2</strain>
    </source>
</reference>
<feature type="compositionally biased region" description="Basic and acidic residues" evidence="1">
    <location>
        <begin position="76"/>
        <end position="86"/>
    </location>
</feature>
<name>A0A8E2B0T5_9APHY</name>
<dbReference type="AlphaFoldDB" id="A0A8E2B0T5"/>
<organism evidence="2 3">
    <name type="scientific">Obba rivulosa</name>
    <dbReference type="NCBI Taxonomy" id="1052685"/>
    <lineage>
        <taxon>Eukaryota</taxon>
        <taxon>Fungi</taxon>
        <taxon>Dikarya</taxon>
        <taxon>Basidiomycota</taxon>
        <taxon>Agaricomycotina</taxon>
        <taxon>Agaricomycetes</taxon>
        <taxon>Polyporales</taxon>
        <taxon>Gelatoporiaceae</taxon>
        <taxon>Obba</taxon>
    </lineage>
</organism>
<dbReference type="EMBL" id="KV722411">
    <property type="protein sequence ID" value="OCH90127.1"/>
    <property type="molecule type" value="Genomic_DNA"/>
</dbReference>
<dbReference type="Proteomes" id="UP000250043">
    <property type="component" value="Unassembled WGS sequence"/>
</dbReference>
<sequence>MASSTTRFGLLDARALNRRLNDMNSEHIFETCVQTCSPDFRASGLLGFLREWRLEGHDRVENMSERSIRTRNVSPKLEKRENKENLSQKNHEIRYRAEMRDRLREGIPPARIEDIDVDVQLNSGRTQSFSAKGGHSSAASLNLIYTSDGRVRETAEKLEEFKRVGRRHRNRDSQLNVVSICQQRIPIMLSRYCPEPEGRNSE</sequence>
<protein>
    <submittedName>
        <fullName evidence="2">Uncharacterized protein</fullName>
    </submittedName>
</protein>
<evidence type="ECO:0000256" key="1">
    <source>
        <dbReference type="SAM" id="MobiDB-lite"/>
    </source>
</evidence>
<evidence type="ECO:0000313" key="2">
    <source>
        <dbReference type="EMBL" id="OCH90127.1"/>
    </source>
</evidence>
<feature type="region of interest" description="Disordered" evidence="1">
    <location>
        <begin position="65"/>
        <end position="86"/>
    </location>
</feature>